<gene>
    <name evidence="1" type="ORF">NPIL_331531</name>
</gene>
<evidence type="ECO:0000313" key="1">
    <source>
        <dbReference type="EMBL" id="GFT57977.1"/>
    </source>
</evidence>
<accession>A0A8X6PCW3</accession>
<reference evidence="1" key="1">
    <citation type="submission" date="2020-08" db="EMBL/GenBank/DDBJ databases">
        <title>Multicomponent nature underlies the extraordinary mechanical properties of spider dragline silk.</title>
        <authorList>
            <person name="Kono N."/>
            <person name="Nakamura H."/>
            <person name="Mori M."/>
            <person name="Yoshida Y."/>
            <person name="Ohtoshi R."/>
            <person name="Malay A.D."/>
            <person name="Moran D.A.P."/>
            <person name="Tomita M."/>
            <person name="Numata K."/>
            <person name="Arakawa K."/>
        </authorList>
    </citation>
    <scope>NUCLEOTIDE SEQUENCE</scope>
</reference>
<proteinExistence type="predicted"/>
<protein>
    <submittedName>
        <fullName evidence="1">Uncharacterized protein</fullName>
    </submittedName>
</protein>
<keyword evidence="2" id="KW-1185">Reference proteome</keyword>
<comment type="caution">
    <text evidence="1">The sequence shown here is derived from an EMBL/GenBank/DDBJ whole genome shotgun (WGS) entry which is preliminary data.</text>
</comment>
<name>A0A8X6PCW3_NEPPI</name>
<sequence>MGDTKNNIGTRPVGTRAPHRSYDVIILPARNPPPCSHGKYARTQKKNVQHRVCTDMYVSGDTSHYARAIRPTYFRRMVLKRSFKRTERVIRRSWLVVKHASDQASVAAGI</sequence>
<dbReference type="Proteomes" id="UP000887013">
    <property type="component" value="Unassembled WGS sequence"/>
</dbReference>
<organism evidence="1 2">
    <name type="scientific">Nephila pilipes</name>
    <name type="common">Giant wood spider</name>
    <name type="synonym">Nephila maculata</name>
    <dbReference type="NCBI Taxonomy" id="299642"/>
    <lineage>
        <taxon>Eukaryota</taxon>
        <taxon>Metazoa</taxon>
        <taxon>Ecdysozoa</taxon>
        <taxon>Arthropoda</taxon>
        <taxon>Chelicerata</taxon>
        <taxon>Arachnida</taxon>
        <taxon>Araneae</taxon>
        <taxon>Araneomorphae</taxon>
        <taxon>Entelegynae</taxon>
        <taxon>Araneoidea</taxon>
        <taxon>Nephilidae</taxon>
        <taxon>Nephila</taxon>
    </lineage>
</organism>
<dbReference type="EMBL" id="BMAW01113609">
    <property type="protein sequence ID" value="GFT57977.1"/>
    <property type="molecule type" value="Genomic_DNA"/>
</dbReference>
<dbReference type="AlphaFoldDB" id="A0A8X6PCW3"/>
<evidence type="ECO:0000313" key="2">
    <source>
        <dbReference type="Proteomes" id="UP000887013"/>
    </source>
</evidence>